<dbReference type="EMBL" id="CYZN01000013">
    <property type="protein sequence ID" value="CUO23034.1"/>
    <property type="molecule type" value="Genomic_DNA"/>
</dbReference>
<evidence type="ECO:0000313" key="3">
    <source>
        <dbReference type="Proteomes" id="UP000095431"/>
    </source>
</evidence>
<accession>A0A174DBW1</accession>
<dbReference type="AlphaFoldDB" id="A0A174DBW1"/>
<dbReference type="RefSeq" id="WP_022380444.1">
    <property type="nucleotide sequence ID" value="NZ_BTHH01000017.1"/>
</dbReference>
<reference evidence="2 3" key="1">
    <citation type="submission" date="2015-09" db="EMBL/GenBank/DDBJ databases">
        <authorList>
            <consortium name="Pathogen Informatics"/>
        </authorList>
    </citation>
    <scope>NUCLEOTIDE SEQUENCE [LARGE SCALE GENOMIC DNA]</scope>
    <source>
        <strain evidence="2 3">2789STDY5834863</strain>
    </source>
</reference>
<sequence>MKKWYRYLAAGVLVLLTLCVAGCGGVSHKSPEKVTEELIQSYTDGKEKKVKECYNQVDNTEADLQTEITATLKYFAAHNPKKVSVQDCEILSENDKYSYVYITYNLILEDDQEYPCVGTYMVGKQDKTYYIMAPSQITDDMKTQAATAYVQFMKTDAYKTYTKAYETFIKKNPGYEDKISEKAGV</sequence>
<proteinExistence type="predicted"/>
<dbReference type="Proteomes" id="UP000095431">
    <property type="component" value="Unassembled WGS sequence"/>
</dbReference>
<dbReference type="eggNOG" id="ENOG5033RSK">
    <property type="taxonomic scope" value="Bacteria"/>
</dbReference>
<gene>
    <name evidence="2" type="ORF">ERS852478_02213</name>
</gene>
<name>A0A174DBW1_9FIRM</name>
<feature type="signal peptide" evidence="1">
    <location>
        <begin position="1"/>
        <end position="21"/>
    </location>
</feature>
<evidence type="ECO:0000256" key="1">
    <source>
        <dbReference type="SAM" id="SignalP"/>
    </source>
</evidence>
<evidence type="ECO:0008006" key="4">
    <source>
        <dbReference type="Google" id="ProtNLM"/>
    </source>
</evidence>
<protein>
    <recommendedName>
        <fullName evidence="4">DUF5104 domain-containing protein</fullName>
    </recommendedName>
</protein>
<keyword evidence="1" id="KW-0732">Signal</keyword>
<evidence type="ECO:0000313" key="2">
    <source>
        <dbReference type="EMBL" id="CUO23034.1"/>
    </source>
</evidence>
<organism evidence="2 3">
    <name type="scientific">Blautia wexlerae</name>
    <dbReference type="NCBI Taxonomy" id="418240"/>
    <lineage>
        <taxon>Bacteria</taxon>
        <taxon>Bacillati</taxon>
        <taxon>Bacillota</taxon>
        <taxon>Clostridia</taxon>
        <taxon>Lachnospirales</taxon>
        <taxon>Lachnospiraceae</taxon>
        <taxon>Blautia</taxon>
    </lineage>
</organism>
<feature type="chain" id="PRO_5038574701" description="DUF5104 domain-containing protein" evidence="1">
    <location>
        <begin position="22"/>
        <end position="185"/>
    </location>
</feature>